<dbReference type="FunFam" id="3.40.50.1170:FF:000001">
    <property type="entry name" value="L-asparaginase 2"/>
    <property type="match status" value="1"/>
</dbReference>
<dbReference type="InterPro" id="IPR040919">
    <property type="entry name" value="Asparaginase_C"/>
</dbReference>
<dbReference type="PROSITE" id="PS51732">
    <property type="entry name" value="ASN_GLN_ASE_3"/>
    <property type="match status" value="1"/>
</dbReference>
<dbReference type="Gene3D" id="3.40.50.40">
    <property type="match status" value="1"/>
</dbReference>
<dbReference type="InterPro" id="IPR027474">
    <property type="entry name" value="L-asparaginase_N"/>
</dbReference>
<dbReference type="InterPro" id="IPR037152">
    <property type="entry name" value="L-asparaginase_N_sf"/>
</dbReference>
<proteinExistence type="inferred from homology"/>
<organism evidence="9 10">
    <name type="scientific">Helicobacter fennelliae</name>
    <dbReference type="NCBI Taxonomy" id="215"/>
    <lineage>
        <taxon>Bacteria</taxon>
        <taxon>Pseudomonadati</taxon>
        <taxon>Campylobacterota</taxon>
        <taxon>Epsilonproteobacteria</taxon>
        <taxon>Campylobacterales</taxon>
        <taxon>Helicobacteraceae</taxon>
        <taxon>Helicobacter</taxon>
    </lineage>
</organism>
<name>A0A2X3BDT0_9HELI</name>
<dbReference type="Proteomes" id="UP000250166">
    <property type="component" value="Unassembled WGS sequence"/>
</dbReference>
<dbReference type="CDD" id="cd08964">
    <property type="entry name" value="L-asparaginase_II"/>
    <property type="match status" value="1"/>
</dbReference>
<dbReference type="PANTHER" id="PTHR11707:SF28">
    <property type="entry name" value="60 KDA LYSOPHOSPHOLIPASE"/>
    <property type="match status" value="1"/>
</dbReference>
<evidence type="ECO:0000256" key="3">
    <source>
        <dbReference type="ARBA" id="ARBA00030414"/>
    </source>
</evidence>
<dbReference type="InterPro" id="IPR004550">
    <property type="entry name" value="AsnASE_II"/>
</dbReference>
<evidence type="ECO:0000256" key="2">
    <source>
        <dbReference type="ARBA" id="ARBA00022801"/>
    </source>
</evidence>
<gene>
    <name evidence="9" type="primary">ansB</name>
    <name evidence="9" type="ORF">NCTC13102_01495</name>
</gene>
<evidence type="ECO:0000313" key="9">
    <source>
        <dbReference type="EMBL" id="SQB99021.1"/>
    </source>
</evidence>
<evidence type="ECO:0000313" key="10">
    <source>
        <dbReference type="Proteomes" id="UP000250166"/>
    </source>
</evidence>
<dbReference type="Pfam" id="PF00710">
    <property type="entry name" value="Asparaginase"/>
    <property type="match status" value="1"/>
</dbReference>
<dbReference type="SMART" id="SM00870">
    <property type="entry name" value="Asparaginase"/>
    <property type="match status" value="1"/>
</dbReference>
<feature type="domain" description="L-asparaginase N-terminal" evidence="7">
    <location>
        <begin position="1"/>
        <end position="181"/>
    </location>
</feature>
<dbReference type="PIRSF" id="PIRSF500176">
    <property type="entry name" value="L_ASNase"/>
    <property type="match status" value="1"/>
</dbReference>
<sequence length="322" mass="34845">MGGTISGTSQENSTTNYHIGNLCIQSLLDKIPLHTKPQIHIAKIQAIANIDSIDVSYENLIQLAQEAQQNLDSSNIDGVVITHGSDTLEESAFFLNLVIKSSKPIVLVAAMRPSDSVSADGLQNLYNALCLCADTSSRDRGVMVVMNDKIFGARDMTKTQTLNLDAFAAPNSGIFGSIIDGVPYFRAASTMPHTTQTPLMIWHLQPQPCVEIVYATNAPYFEAVLQALIESGIRGIVIAGGGAGNIPKAQRQILKDKILAYKLIVVRSSRVCSGLVLPDSIDEECATIASYDFNPQKSRILLSLVLGYTNNKQEIAKIFASF</sequence>
<protein>
    <recommendedName>
        <fullName evidence="4">Probable L-asparaginase</fullName>
    </recommendedName>
    <alternativeName>
        <fullName evidence="3">L-asparagine amidohydrolase</fullName>
    </alternativeName>
</protein>
<dbReference type="InterPro" id="IPR006034">
    <property type="entry name" value="Asparaginase/glutaminase-like"/>
</dbReference>
<dbReference type="Pfam" id="PF17763">
    <property type="entry name" value="Asparaginase_C"/>
    <property type="match status" value="1"/>
</dbReference>
<dbReference type="PRINTS" id="PR00139">
    <property type="entry name" value="ASNGLNASE"/>
</dbReference>
<evidence type="ECO:0000259" key="7">
    <source>
        <dbReference type="Pfam" id="PF00710"/>
    </source>
</evidence>
<evidence type="ECO:0000259" key="8">
    <source>
        <dbReference type="Pfam" id="PF17763"/>
    </source>
</evidence>
<dbReference type="SUPFAM" id="SSF53774">
    <property type="entry name" value="Glutaminase/Asparaginase"/>
    <property type="match status" value="1"/>
</dbReference>
<dbReference type="PIRSF" id="PIRSF001220">
    <property type="entry name" value="L-ASNase_gatD"/>
    <property type="match status" value="1"/>
</dbReference>
<accession>A0A2X3BDT0</accession>
<dbReference type="GO" id="GO:0004067">
    <property type="term" value="F:asparaginase activity"/>
    <property type="evidence" value="ECO:0007669"/>
    <property type="project" value="UniProtKB-UniRule"/>
</dbReference>
<dbReference type="PANTHER" id="PTHR11707">
    <property type="entry name" value="L-ASPARAGINASE"/>
    <property type="match status" value="1"/>
</dbReference>
<dbReference type="InterPro" id="IPR036152">
    <property type="entry name" value="Asp/glu_Ase-like_sf"/>
</dbReference>
<feature type="active site" description="O-isoaspartyl threonine intermediate" evidence="5">
    <location>
        <position position="4"/>
    </location>
</feature>
<feature type="domain" description="Asparaginase/glutaminase C-terminal" evidence="8">
    <location>
        <begin position="222"/>
        <end position="319"/>
    </location>
</feature>
<reference evidence="9 10" key="1">
    <citation type="submission" date="2018-06" db="EMBL/GenBank/DDBJ databases">
        <authorList>
            <consortium name="Pathogen Informatics"/>
            <person name="Doyle S."/>
        </authorList>
    </citation>
    <scope>NUCLEOTIDE SEQUENCE [LARGE SCALE GENOMIC DNA]</scope>
    <source>
        <strain evidence="9 10">NCTC13102</strain>
    </source>
</reference>
<dbReference type="GO" id="GO:0006528">
    <property type="term" value="P:asparagine metabolic process"/>
    <property type="evidence" value="ECO:0007669"/>
    <property type="project" value="InterPro"/>
</dbReference>
<comment type="similarity">
    <text evidence="1 6">Belongs to the asparaginase 1 family.</text>
</comment>
<dbReference type="AlphaFoldDB" id="A0A2X3BDT0"/>
<dbReference type="EMBL" id="UAWL01000006">
    <property type="protein sequence ID" value="SQB99021.1"/>
    <property type="molecule type" value="Genomic_DNA"/>
</dbReference>
<evidence type="ECO:0000256" key="5">
    <source>
        <dbReference type="PIRSR" id="PIRSR001220-1"/>
    </source>
</evidence>
<evidence type="ECO:0000256" key="1">
    <source>
        <dbReference type="ARBA" id="ARBA00010518"/>
    </source>
</evidence>
<evidence type="ECO:0000256" key="6">
    <source>
        <dbReference type="RuleBase" id="RU004456"/>
    </source>
</evidence>
<keyword evidence="2 9" id="KW-0378">Hydrolase</keyword>
<dbReference type="Gene3D" id="3.40.50.1170">
    <property type="entry name" value="L-asparaginase, N-terminal domain"/>
    <property type="match status" value="1"/>
</dbReference>
<dbReference type="NCBIfam" id="TIGR00520">
    <property type="entry name" value="asnASE_II"/>
    <property type="match status" value="1"/>
</dbReference>
<evidence type="ECO:0000256" key="4">
    <source>
        <dbReference type="ARBA" id="ARBA00073593"/>
    </source>
</evidence>
<dbReference type="InterPro" id="IPR027473">
    <property type="entry name" value="L-asparaginase_C"/>
</dbReference>